<dbReference type="InterPro" id="IPR002347">
    <property type="entry name" value="SDR_fam"/>
</dbReference>
<dbReference type="PRINTS" id="PR00081">
    <property type="entry name" value="GDHRDH"/>
</dbReference>
<dbReference type="Gene3D" id="3.40.50.720">
    <property type="entry name" value="NAD(P)-binding Rossmann-like Domain"/>
    <property type="match status" value="1"/>
</dbReference>
<dbReference type="GO" id="GO:0016491">
    <property type="term" value="F:oxidoreductase activity"/>
    <property type="evidence" value="ECO:0007669"/>
    <property type="project" value="UniProtKB-KW"/>
</dbReference>
<dbReference type="PANTHER" id="PTHR24321:SF8">
    <property type="entry name" value="ESTRADIOL 17-BETA-DEHYDROGENASE 8-RELATED"/>
    <property type="match status" value="1"/>
</dbReference>
<dbReference type="FunFam" id="3.40.50.720:FF:000084">
    <property type="entry name" value="Short-chain dehydrogenase reductase"/>
    <property type="match status" value="1"/>
</dbReference>
<dbReference type="InterPro" id="IPR023985">
    <property type="entry name" value="SDR_subfam_1"/>
</dbReference>
<name>A0A076EI51_RHOOP</name>
<dbReference type="InterPro" id="IPR020904">
    <property type="entry name" value="Sc_DH/Rdtase_CS"/>
</dbReference>
<evidence type="ECO:0000256" key="3">
    <source>
        <dbReference type="ARBA" id="ARBA00023027"/>
    </source>
</evidence>
<dbReference type="Pfam" id="PF13561">
    <property type="entry name" value="adh_short_C2"/>
    <property type="match status" value="1"/>
</dbReference>
<sequence>MTGRVEGKVAFITGAARGQGRAHAVRLASEGADIIAVDLCGGIDSVPYPLATDTDLKETVRLVEGLGRRIAASRADVRDLAALESAVAAGVAEFGRLDIAVANAGILSAAPTETLAEQSWQDMIDVNLTGVYHAAKAAIPHIRASGAGGAIILSSSALGIRAMPNLPHYVAAKTGVIGLMRAMALELAAERIRVNTVNPSIADTPMVQNTAVHQLFVPDVEDPTREQAAAAFATLNPMPTPWVDAEDVANAVLFLASDEARYVTGLEMKIDAGFCLA</sequence>
<keyword evidence="2" id="KW-0560">Oxidoreductase</keyword>
<evidence type="ECO:0000256" key="1">
    <source>
        <dbReference type="ARBA" id="ARBA00006484"/>
    </source>
</evidence>
<dbReference type="RefSeq" id="WP_037227432.1">
    <property type="nucleotide sequence ID" value="NZ_CP008947.1"/>
</dbReference>
<dbReference type="SUPFAM" id="SSF51735">
    <property type="entry name" value="NAD(P)-binding Rossmann-fold domains"/>
    <property type="match status" value="1"/>
</dbReference>
<dbReference type="PROSITE" id="PS00061">
    <property type="entry name" value="ADH_SHORT"/>
    <property type="match status" value="1"/>
</dbReference>
<comment type="similarity">
    <text evidence="1">Belongs to the short-chain dehydrogenases/reductases (SDR) family.</text>
</comment>
<gene>
    <name evidence="4" type="ORF">EP51_00485</name>
</gene>
<reference evidence="4 5" key="1">
    <citation type="submission" date="2014-07" db="EMBL/GenBank/DDBJ databases">
        <title>Genome Sequence of Rhodococcus opacus Strain R7, a Biodegrader of Mono- and Polycyclic Aromatic Hydrocarbons.</title>
        <authorList>
            <person name="Di Gennaro P."/>
            <person name="Zampolli J."/>
            <person name="Presti I."/>
            <person name="Cappelletti M."/>
            <person name="D'Ursi P."/>
            <person name="Orro A."/>
            <person name="Mezzelani A."/>
            <person name="Milanesi L."/>
        </authorList>
    </citation>
    <scope>NUCLEOTIDE SEQUENCE [LARGE SCALE GENOMIC DNA]</scope>
    <source>
        <strain evidence="4 5">R7</strain>
    </source>
</reference>
<evidence type="ECO:0000313" key="5">
    <source>
        <dbReference type="Proteomes" id="UP000028488"/>
    </source>
</evidence>
<proteinExistence type="inferred from homology"/>
<dbReference type="Proteomes" id="UP000028488">
    <property type="component" value="Chromosome"/>
</dbReference>
<dbReference type="NCBIfam" id="TIGR03971">
    <property type="entry name" value="SDR_subfam_1"/>
    <property type="match status" value="1"/>
</dbReference>
<evidence type="ECO:0000256" key="2">
    <source>
        <dbReference type="ARBA" id="ARBA00023002"/>
    </source>
</evidence>
<dbReference type="NCBIfam" id="NF009467">
    <property type="entry name" value="PRK12826.1-3"/>
    <property type="match status" value="1"/>
</dbReference>
<dbReference type="AlphaFoldDB" id="A0A076EI51"/>
<protein>
    <submittedName>
        <fullName evidence="4">3-ketoacyl-ACP reductase</fullName>
    </submittedName>
</protein>
<dbReference type="EMBL" id="CP008947">
    <property type="protein sequence ID" value="AII03214.1"/>
    <property type="molecule type" value="Genomic_DNA"/>
</dbReference>
<dbReference type="PRINTS" id="PR00080">
    <property type="entry name" value="SDRFAMILY"/>
</dbReference>
<evidence type="ECO:0000313" key="4">
    <source>
        <dbReference type="EMBL" id="AII03214.1"/>
    </source>
</evidence>
<keyword evidence="3" id="KW-0520">NAD</keyword>
<dbReference type="CDD" id="cd05233">
    <property type="entry name" value="SDR_c"/>
    <property type="match status" value="1"/>
</dbReference>
<dbReference type="InterPro" id="IPR036291">
    <property type="entry name" value="NAD(P)-bd_dom_sf"/>
</dbReference>
<dbReference type="eggNOG" id="COG1028">
    <property type="taxonomic scope" value="Bacteria"/>
</dbReference>
<accession>A0A076EI51</accession>
<organism evidence="4 5">
    <name type="scientific">Rhodococcus opacus</name>
    <name type="common">Nocardia opaca</name>
    <dbReference type="NCBI Taxonomy" id="37919"/>
    <lineage>
        <taxon>Bacteria</taxon>
        <taxon>Bacillati</taxon>
        <taxon>Actinomycetota</taxon>
        <taxon>Actinomycetes</taxon>
        <taxon>Mycobacteriales</taxon>
        <taxon>Nocardiaceae</taxon>
        <taxon>Rhodococcus</taxon>
    </lineage>
</organism>
<dbReference type="PANTHER" id="PTHR24321">
    <property type="entry name" value="DEHYDROGENASES, SHORT CHAIN"/>
    <property type="match status" value="1"/>
</dbReference>